<evidence type="ECO:0000313" key="2">
    <source>
        <dbReference type="EMBL" id="EAT12311.1"/>
    </source>
</evidence>
<dbReference type="InterPro" id="IPR015947">
    <property type="entry name" value="PUA-like_sf"/>
</dbReference>
<dbReference type="InterPro" id="IPR003111">
    <property type="entry name" value="Lon_prtase_N"/>
</dbReference>
<dbReference type="PANTHER" id="PTHR46732">
    <property type="entry name" value="ATP-DEPENDENT PROTEASE LA (LON) DOMAIN PROTEIN"/>
    <property type="match status" value="1"/>
</dbReference>
<dbReference type="STRING" id="207949.RED65_15768"/>
<organism evidence="2 3">
    <name type="scientific">Bermanella marisrubri</name>
    <dbReference type="NCBI Taxonomy" id="207949"/>
    <lineage>
        <taxon>Bacteria</taxon>
        <taxon>Pseudomonadati</taxon>
        <taxon>Pseudomonadota</taxon>
        <taxon>Gammaproteobacteria</taxon>
        <taxon>Oceanospirillales</taxon>
        <taxon>Oceanospirillaceae</taxon>
        <taxon>Bermanella</taxon>
    </lineage>
</organism>
<dbReference type="Proteomes" id="UP000004263">
    <property type="component" value="Unassembled WGS sequence"/>
</dbReference>
<dbReference type="EMBL" id="AAQH01000008">
    <property type="protein sequence ID" value="EAT12311.1"/>
    <property type="molecule type" value="Genomic_DNA"/>
</dbReference>
<dbReference type="GO" id="GO:0008233">
    <property type="term" value="F:peptidase activity"/>
    <property type="evidence" value="ECO:0007669"/>
    <property type="project" value="UniProtKB-KW"/>
</dbReference>
<dbReference type="Pfam" id="PF02190">
    <property type="entry name" value="LON_substr_bdg"/>
    <property type="match status" value="1"/>
</dbReference>
<accession>Q1N253</accession>
<evidence type="ECO:0000259" key="1">
    <source>
        <dbReference type="PROSITE" id="PS51787"/>
    </source>
</evidence>
<keyword evidence="3" id="KW-1185">Reference proteome</keyword>
<dbReference type="RefSeq" id="WP_007018362.1">
    <property type="nucleotide sequence ID" value="NZ_CH724116.1"/>
</dbReference>
<dbReference type="InterPro" id="IPR046336">
    <property type="entry name" value="Lon_prtase_N_sf"/>
</dbReference>
<feature type="domain" description="Lon N-terminal" evidence="1">
    <location>
        <begin position="9"/>
        <end position="218"/>
    </location>
</feature>
<protein>
    <submittedName>
        <fullName evidence="2">ATP-dependent protease</fullName>
    </submittedName>
</protein>
<dbReference type="AlphaFoldDB" id="Q1N253"/>
<keyword evidence="2" id="KW-0378">Hydrolase</keyword>
<proteinExistence type="predicted"/>
<dbReference type="SUPFAM" id="SSF88697">
    <property type="entry name" value="PUA domain-like"/>
    <property type="match status" value="1"/>
</dbReference>
<keyword evidence="2" id="KW-0645">Protease</keyword>
<dbReference type="HOGENOM" id="CLU_048359_0_1_6"/>
<dbReference type="Gene3D" id="2.30.130.40">
    <property type="entry name" value="LON domain-like"/>
    <property type="match status" value="1"/>
</dbReference>
<name>Q1N253_9GAMM</name>
<dbReference type="PANTHER" id="PTHR46732:SF8">
    <property type="entry name" value="ATP-DEPENDENT PROTEASE LA (LON) DOMAIN PROTEIN"/>
    <property type="match status" value="1"/>
</dbReference>
<gene>
    <name evidence="2" type="ORF">RED65_15768</name>
</gene>
<sequence length="221" mass="25477">MNDEKLVDIALFPIPECAVFPGTVFPLHVFEPRYRTMVKHCLDNNLPLAVCHTEKLLHEHQPEQDIREALQSNQDTYKPYAVFGAGHCKLVDTTTDGRLLINVLIEKRYEWVEEVQTLPFMIAKCRLYKDKPMSENEHEEASQLQDKILHRLMALSGGDPSINDRLASSEWVDMPVEEFSFKLFSVIRMNGDVQQAILEMQSPRDRLKVSLDTLNQIKQSP</sequence>
<evidence type="ECO:0000313" key="3">
    <source>
        <dbReference type="Proteomes" id="UP000004263"/>
    </source>
</evidence>
<dbReference type="OrthoDB" id="8558970at2"/>
<comment type="caution">
    <text evidence="2">The sequence shown here is derived from an EMBL/GenBank/DDBJ whole genome shotgun (WGS) entry which is preliminary data.</text>
</comment>
<dbReference type="SMART" id="SM00464">
    <property type="entry name" value="LON"/>
    <property type="match status" value="1"/>
</dbReference>
<dbReference type="PROSITE" id="PS51787">
    <property type="entry name" value="LON_N"/>
    <property type="match status" value="1"/>
</dbReference>
<reference evidence="2 3" key="1">
    <citation type="submission" date="2006-03" db="EMBL/GenBank/DDBJ databases">
        <authorList>
            <person name="Pinhassi J."/>
            <person name="Pedros-Alio C."/>
            <person name="Ferriera S."/>
            <person name="Johnson J."/>
            <person name="Kravitz S."/>
            <person name="Halpern A."/>
            <person name="Remington K."/>
            <person name="Beeson K."/>
            <person name="Tran B."/>
            <person name="Rogers Y.-H."/>
            <person name="Friedman R."/>
            <person name="Venter J.C."/>
        </authorList>
    </citation>
    <scope>NUCLEOTIDE SEQUENCE [LARGE SCALE GENOMIC DNA]</scope>
    <source>
        <strain evidence="2 3">RED65</strain>
    </source>
</reference>
<dbReference type="GO" id="GO:0006508">
    <property type="term" value="P:proteolysis"/>
    <property type="evidence" value="ECO:0007669"/>
    <property type="project" value="UniProtKB-KW"/>
</dbReference>